<dbReference type="EMBL" id="JYDR01000115">
    <property type="protein sequence ID" value="KRY68278.1"/>
    <property type="molecule type" value="Genomic_DNA"/>
</dbReference>
<dbReference type="Proteomes" id="UP000054995">
    <property type="component" value="Unassembled WGS sequence"/>
</dbReference>
<evidence type="ECO:0000313" key="4">
    <source>
        <dbReference type="Proteomes" id="UP000054995"/>
    </source>
</evidence>
<proteinExistence type="predicted"/>
<sequence length="76" mass="8540">MTALSSESFKQPSLSYISFQILQSNIKQDENGMQHLNMLIRSINPRELANDVARHVAQEAMDKKLDNCFKATGTSP</sequence>
<reference evidence="3 4" key="1">
    <citation type="submission" date="2015-01" db="EMBL/GenBank/DDBJ databases">
        <title>Evolution of Trichinella species and genotypes.</title>
        <authorList>
            <person name="Korhonen P.K."/>
            <person name="Edoardo P."/>
            <person name="Giuseppe L.R."/>
            <person name="Gasser R.B."/>
        </authorList>
    </citation>
    <scope>NUCLEOTIDE SEQUENCE [LARGE SCALE GENOMIC DNA]</scope>
    <source>
        <strain evidence="1">ISS13</strain>
        <strain evidence="2">ISS470</strain>
    </source>
</reference>
<evidence type="ECO:0000313" key="3">
    <source>
        <dbReference type="Proteomes" id="UP000054632"/>
    </source>
</evidence>
<accession>A0A0V1E3T1</accession>
<comment type="caution">
    <text evidence="1">The sequence shown here is derived from an EMBL/GenBank/DDBJ whole genome shotgun (WGS) entry which is preliminary data.</text>
</comment>
<keyword evidence="4" id="KW-1185">Reference proteome</keyword>
<evidence type="ECO:0000313" key="1">
    <source>
        <dbReference type="EMBL" id="KRY68278.1"/>
    </source>
</evidence>
<organism evidence="1 3">
    <name type="scientific">Trichinella pseudospiralis</name>
    <name type="common">Parasitic roundworm</name>
    <dbReference type="NCBI Taxonomy" id="6337"/>
    <lineage>
        <taxon>Eukaryota</taxon>
        <taxon>Metazoa</taxon>
        <taxon>Ecdysozoa</taxon>
        <taxon>Nematoda</taxon>
        <taxon>Enoplea</taxon>
        <taxon>Dorylaimia</taxon>
        <taxon>Trichinellida</taxon>
        <taxon>Trichinellidae</taxon>
        <taxon>Trichinella</taxon>
    </lineage>
</organism>
<dbReference type="AlphaFoldDB" id="A0A0V1E3T1"/>
<evidence type="ECO:0000313" key="2">
    <source>
        <dbReference type="EMBL" id="KRY89251.1"/>
    </source>
</evidence>
<dbReference type="Proteomes" id="UP000054632">
    <property type="component" value="Unassembled WGS sequence"/>
</dbReference>
<gene>
    <name evidence="1" type="ORF">T4A_14483</name>
    <name evidence="2" type="ORF">T4D_9780</name>
</gene>
<name>A0A0V1E3T1_TRIPS</name>
<protein>
    <submittedName>
        <fullName evidence="1">Uncharacterized protein</fullName>
    </submittedName>
</protein>
<dbReference type="EMBL" id="JYDT01000033">
    <property type="protein sequence ID" value="KRY89251.1"/>
    <property type="molecule type" value="Genomic_DNA"/>
</dbReference>